<proteinExistence type="predicted"/>
<sequence length="445" mass="48946">MEIVVSIKGAALLQGMVLRETVCLRRLAAGSHSQEIRFGRFLGNDAVTVEWIIAGWGEPTGAAVAGRHVLALQDTSEIRFQTTPDNRRDLGKIKKGNCWGLLLHPMLALDAETGSCLGLVGGRVWTRGTEALPPHASRPLSAKESRRWVETAEAAKAVLASATRVTAITDREGDFFVMWARLPEECFHLLSRVMHDHALSGGGTLRRAAAEVAFCDSRTVELRERADRPARQADLSLRFGEATIRRPQNLEAAALPDGVTLRWVEVVEPSPPAGVEPLSWLILTTHAVATFADAWQIVAWYKQRWVIEQFFRVMKQQGLKVEDSQLQSAARLEKLVAIAAKAAVIVMQLVQARSGQDRQSASLVFTPSEIDTLTALQQRFKGKTRLQANPHPMGSLAWAAWIIAKLGGWNGYASSKPPGPITFFNGLAYFRACADGWALRDVYMP</sequence>
<dbReference type="InterPro" id="IPR014737">
    <property type="entry name" value="Transposase_Tn5-like_C"/>
</dbReference>
<dbReference type="PANTHER" id="PTHR37319:SF1">
    <property type="entry name" value="TRANSPOSASE TN5 DIMERISATION DOMAIN-CONTAINING PROTEIN"/>
    <property type="match status" value="1"/>
</dbReference>
<evidence type="ECO:0000313" key="2">
    <source>
        <dbReference type="EMBL" id="ACP26894.1"/>
    </source>
</evidence>
<dbReference type="OrthoDB" id="29815at2"/>
<dbReference type="InterPro" id="IPR012337">
    <property type="entry name" value="RNaseH-like_sf"/>
</dbReference>
<dbReference type="Pfam" id="PF01609">
    <property type="entry name" value="DDE_Tnp_1"/>
    <property type="match status" value="1"/>
</dbReference>
<dbReference type="PATRIC" id="fig|394.7.peg.5999"/>
<keyword evidence="3" id="KW-1185">Reference proteome</keyword>
<dbReference type="Gene3D" id="3.90.350.10">
    <property type="entry name" value="Transposase Inhibitor Protein From Tn5, Chain A, domain 1"/>
    <property type="match status" value="1"/>
</dbReference>
<dbReference type="InterPro" id="IPR054836">
    <property type="entry name" value="Tn5_transposase"/>
</dbReference>
<accession>C3M9W9</accession>
<dbReference type="SUPFAM" id="SSF53098">
    <property type="entry name" value="Ribonuclease H-like"/>
    <property type="match status" value="1"/>
</dbReference>
<dbReference type="GO" id="GO:0004803">
    <property type="term" value="F:transposase activity"/>
    <property type="evidence" value="ECO:0007669"/>
    <property type="project" value="InterPro"/>
</dbReference>
<dbReference type="AlphaFoldDB" id="C3M9W9"/>
<evidence type="ECO:0000313" key="3">
    <source>
        <dbReference type="Proteomes" id="UP000001054"/>
    </source>
</evidence>
<evidence type="ECO:0000259" key="1">
    <source>
        <dbReference type="Pfam" id="PF01609"/>
    </source>
</evidence>
<dbReference type="KEGG" id="rhi:NGR_c31590"/>
<dbReference type="HOGENOM" id="CLU_045115_0_2_5"/>
<feature type="domain" description="Transposase IS4-like" evidence="1">
    <location>
        <begin position="253"/>
        <end position="343"/>
    </location>
</feature>
<dbReference type="GO" id="GO:0006313">
    <property type="term" value="P:DNA transposition"/>
    <property type="evidence" value="ECO:0007669"/>
    <property type="project" value="InterPro"/>
</dbReference>
<name>C3M9W9_SINFN</name>
<protein>
    <submittedName>
        <fullName evidence="2">Modified transposase for insertion sequence NGRIS-18c</fullName>
    </submittedName>
</protein>
<dbReference type="eggNOG" id="COG3385">
    <property type="taxonomic scope" value="Bacteria"/>
</dbReference>
<dbReference type="GO" id="GO:0003677">
    <property type="term" value="F:DNA binding"/>
    <property type="evidence" value="ECO:0007669"/>
    <property type="project" value="InterPro"/>
</dbReference>
<dbReference type="NCBIfam" id="NF033590">
    <property type="entry name" value="transpos_IS4_3"/>
    <property type="match status" value="1"/>
</dbReference>
<dbReference type="InterPro" id="IPR047768">
    <property type="entry name" value="Tn5p-like"/>
</dbReference>
<gene>
    <name evidence="2" type="ordered locus">NGR_c31590</name>
</gene>
<dbReference type="PANTHER" id="PTHR37319">
    <property type="entry name" value="TRANSPOSASE"/>
    <property type="match status" value="1"/>
</dbReference>
<dbReference type="Gene3D" id="1.10.740.10">
    <property type="entry name" value="Transferase Inhibitor Protein From Tn5, Chain"/>
    <property type="match status" value="1"/>
</dbReference>
<dbReference type="Proteomes" id="UP000001054">
    <property type="component" value="Chromosome"/>
</dbReference>
<organism evidence="2 3">
    <name type="scientific">Sinorhizobium fredii (strain NBRC 101917 / NGR234)</name>
    <dbReference type="NCBI Taxonomy" id="394"/>
    <lineage>
        <taxon>Bacteria</taxon>
        <taxon>Pseudomonadati</taxon>
        <taxon>Pseudomonadota</taxon>
        <taxon>Alphaproteobacteria</taxon>
        <taxon>Hyphomicrobiales</taxon>
        <taxon>Rhizobiaceae</taxon>
        <taxon>Sinorhizobium/Ensifer group</taxon>
        <taxon>Sinorhizobium</taxon>
    </lineage>
</organism>
<dbReference type="EMBL" id="CP001389">
    <property type="protein sequence ID" value="ACP26894.1"/>
    <property type="molecule type" value="Genomic_DNA"/>
</dbReference>
<dbReference type="InterPro" id="IPR002559">
    <property type="entry name" value="Transposase_11"/>
</dbReference>
<reference evidence="2 3" key="1">
    <citation type="journal article" date="2009" name="Appl. Environ. Microbiol.">
        <title>Rhizobium sp. strain NGR234 possesses a remarkable number of secretion systems.</title>
        <authorList>
            <person name="Schmeisser C."/>
            <person name="Liesegang H."/>
            <person name="Krysciak D."/>
            <person name="Bakkou N."/>
            <person name="Le Quere A."/>
            <person name="Wollherr A."/>
            <person name="Heinemeyer I."/>
            <person name="Morgenstern B."/>
            <person name="Pommerening-Roeser A."/>
            <person name="Flores M."/>
            <person name="Palacios R."/>
            <person name="Brenner S."/>
            <person name="Gottschalk G."/>
            <person name="Schmitz R.A."/>
            <person name="Broughton W.J."/>
            <person name="Perret X."/>
            <person name="Strittmatter A.W."/>
            <person name="Streit W.R."/>
        </authorList>
    </citation>
    <scope>NUCLEOTIDE SEQUENCE [LARGE SCALE GENOMIC DNA]</scope>
    <source>
        <strain evidence="3">NBRC 101917 / NGR234</strain>
    </source>
</reference>